<dbReference type="Proteomes" id="UP001209878">
    <property type="component" value="Unassembled WGS sequence"/>
</dbReference>
<proteinExistence type="predicted"/>
<evidence type="ECO:0000256" key="1">
    <source>
        <dbReference type="SAM" id="MobiDB-lite"/>
    </source>
</evidence>
<reference evidence="2" key="1">
    <citation type="journal article" date="2023" name="Mol. Biol. Evol.">
        <title>Third-Generation Sequencing Reveals the Adaptive Role of the Epigenome in Three Deep-Sea Polychaetes.</title>
        <authorList>
            <person name="Perez M."/>
            <person name="Aroh O."/>
            <person name="Sun Y."/>
            <person name="Lan Y."/>
            <person name="Juniper S.K."/>
            <person name="Young C.R."/>
            <person name="Angers B."/>
            <person name="Qian P.Y."/>
        </authorList>
    </citation>
    <scope>NUCLEOTIDE SEQUENCE</scope>
    <source>
        <strain evidence="2">R07B-5</strain>
    </source>
</reference>
<evidence type="ECO:0000313" key="3">
    <source>
        <dbReference type="Proteomes" id="UP001209878"/>
    </source>
</evidence>
<organism evidence="2 3">
    <name type="scientific">Ridgeia piscesae</name>
    <name type="common">Tubeworm</name>
    <dbReference type="NCBI Taxonomy" id="27915"/>
    <lineage>
        <taxon>Eukaryota</taxon>
        <taxon>Metazoa</taxon>
        <taxon>Spiralia</taxon>
        <taxon>Lophotrochozoa</taxon>
        <taxon>Annelida</taxon>
        <taxon>Polychaeta</taxon>
        <taxon>Sedentaria</taxon>
        <taxon>Canalipalpata</taxon>
        <taxon>Sabellida</taxon>
        <taxon>Siboglinidae</taxon>
        <taxon>Ridgeia</taxon>
    </lineage>
</organism>
<evidence type="ECO:0000313" key="2">
    <source>
        <dbReference type="EMBL" id="KAK2182520.1"/>
    </source>
</evidence>
<sequence>MFRFTLALSVDERAYILLDNWTSCVSMTECSRRCRSSHCRENSTNDPTSLDYPIKYSK</sequence>
<feature type="region of interest" description="Disordered" evidence="1">
    <location>
        <begin position="37"/>
        <end position="58"/>
    </location>
</feature>
<accession>A0AAD9L4K0</accession>
<gene>
    <name evidence="2" type="ORF">NP493_352g06077</name>
</gene>
<protein>
    <submittedName>
        <fullName evidence="2">Uncharacterized protein</fullName>
    </submittedName>
</protein>
<dbReference type="AlphaFoldDB" id="A0AAD9L4K0"/>
<keyword evidence="3" id="KW-1185">Reference proteome</keyword>
<name>A0AAD9L4K0_RIDPI</name>
<comment type="caution">
    <text evidence="2">The sequence shown here is derived from an EMBL/GenBank/DDBJ whole genome shotgun (WGS) entry which is preliminary data.</text>
</comment>
<dbReference type="EMBL" id="JAODUO010000351">
    <property type="protein sequence ID" value="KAK2182520.1"/>
    <property type="molecule type" value="Genomic_DNA"/>
</dbReference>